<dbReference type="Proteomes" id="UP000008721">
    <property type="component" value="Chromosome"/>
</dbReference>
<dbReference type="HOGENOM" id="CLU_178610_0_0_7"/>
<name>E4U1Y0_SULKY</name>
<keyword evidence="1" id="KW-1133">Transmembrane helix</keyword>
<gene>
    <name evidence="2" type="ordered locus">Sulku_0832</name>
</gene>
<accession>E4U1Y0</accession>
<dbReference type="RefSeq" id="WP_013459695.1">
    <property type="nucleotide sequence ID" value="NC_014762.1"/>
</dbReference>
<reference evidence="2 3" key="1">
    <citation type="journal article" date="2012" name="Stand. Genomic Sci.">
        <title>Complete genome sequence of the sulfur compounds oxidizing chemolithoautotroph Sulfuricurvum kujiense type strain (YK-1(T)).</title>
        <authorList>
            <person name="Han C."/>
            <person name="Kotsyurbenko O."/>
            <person name="Chertkov O."/>
            <person name="Held B."/>
            <person name="Lapidus A."/>
            <person name="Nolan M."/>
            <person name="Lucas S."/>
            <person name="Hammon N."/>
            <person name="Deshpande S."/>
            <person name="Cheng J.F."/>
            <person name="Tapia R."/>
            <person name="Goodwin L.A."/>
            <person name="Pitluck S."/>
            <person name="Liolios K."/>
            <person name="Pagani I."/>
            <person name="Ivanova N."/>
            <person name="Mavromatis K."/>
            <person name="Mikhailova N."/>
            <person name="Pati A."/>
            <person name="Chen A."/>
            <person name="Palaniappan K."/>
            <person name="Land M."/>
            <person name="Hauser L."/>
            <person name="Chang Y.J."/>
            <person name="Jeffries C.D."/>
            <person name="Brambilla E.M."/>
            <person name="Rohde M."/>
            <person name="Spring S."/>
            <person name="Sikorski J."/>
            <person name="Goker M."/>
            <person name="Woyke T."/>
            <person name="Bristow J."/>
            <person name="Eisen J.A."/>
            <person name="Markowitz V."/>
            <person name="Hugenholtz P."/>
            <person name="Kyrpides N.C."/>
            <person name="Klenk H.P."/>
            <person name="Detter J.C."/>
        </authorList>
    </citation>
    <scope>NUCLEOTIDE SEQUENCE [LARGE SCALE GENOMIC DNA]</scope>
    <source>
        <strain evidence="3">ATCC BAA-921 / DSM 16994 / JCM 11577 / YK-1</strain>
    </source>
</reference>
<keyword evidence="1" id="KW-0472">Membrane</keyword>
<sequence>MNSERPIFNIDPTPTLPTRQCRLMARAIGWSLSYGNYIFALIVWWKSDWFIAIGTLLLGYIVFGIIRSKLRNESIPPAQRETPYNDYAIATWYLSRTTCFTLPKE</sequence>
<dbReference type="OrthoDB" id="5339835at2"/>
<organism evidence="2 3">
    <name type="scientific">Sulfuricurvum kujiense (strain ATCC BAA-921 / DSM 16994 / JCM 11577 / YK-1)</name>
    <dbReference type="NCBI Taxonomy" id="709032"/>
    <lineage>
        <taxon>Bacteria</taxon>
        <taxon>Pseudomonadati</taxon>
        <taxon>Campylobacterota</taxon>
        <taxon>Epsilonproteobacteria</taxon>
        <taxon>Campylobacterales</taxon>
        <taxon>Sulfurimonadaceae</taxon>
        <taxon>Sulfuricurvum</taxon>
    </lineage>
</organism>
<feature type="transmembrane region" description="Helical" evidence="1">
    <location>
        <begin position="49"/>
        <end position="66"/>
    </location>
</feature>
<dbReference type="KEGG" id="sku:Sulku_0832"/>
<feature type="transmembrane region" description="Helical" evidence="1">
    <location>
        <begin position="23"/>
        <end position="43"/>
    </location>
</feature>
<proteinExistence type="predicted"/>
<evidence type="ECO:0000313" key="3">
    <source>
        <dbReference type="Proteomes" id="UP000008721"/>
    </source>
</evidence>
<keyword evidence="1" id="KW-0812">Transmembrane</keyword>
<keyword evidence="3" id="KW-1185">Reference proteome</keyword>
<dbReference type="EMBL" id="CP002355">
    <property type="protein sequence ID" value="ADR33498.1"/>
    <property type="molecule type" value="Genomic_DNA"/>
</dbReference>
<protein>
    <submittedName>
        <fullName evidence="2">Uncharacterized protein</fullName>
    </submittedName>
</protein>
<evidence type="ECO:0000256" key="1">
    <source>
        <dbReference type="SAM" id="Phobius"/>
    </source>
</evidence>
<dbReference type="AlphaFoldDB" id="E4U1Y0"/>
<dbReference type="STRING" id="709032.Sulku_0832"/>
<evidence type="ECO:0000313" key="2">
    <source>
        <dbReference type="EMBL" id="ADR33498.1"/>
    </source>
</evidence>